<dbReference type="EMBL" id="BGZK01000482">
    <property type="protein sequence ID" value="GBP46384.1"/>
    <property type="molecule type" value="Genomic_DNA"/>
</dbReference>
<accession>A0A4C1W897</accession>
<dbReference type="AlphaFoldDB" id="A0A4C1W897"/>
<comment type="caution">
    <text evidence="1">The sequence shown here is derived from an EMBL/GenBank/DDBJ whole genome shotgun (WGS) entry which is preliminary data.</text>
</comment>
<gene>
    <name evidence="1" type="ORF">EVAR_36364_1</name>
</gene>
<keyword evidence="2" id="KW-1185">Reference proteome</keyword>
<proteinExistence type="predicted"/>
<dbReference type="Proteomes" id="UP000299102">
    <property type="component" value="Unassembled WGS sequence"/>
</dbReference>
<sequence>MLRARAQFIIQVVVSNRVSQSHAASAQSIYMQLPVIWGISAARDSRAADDPGAVYRCFFMKINRGGSSYFVTARTPIAIPPPRRNLYSNVGQVCFDVLNVLNGAVMLQVEEPFGGPRVRGAVRLGSATLESRGQVRRRAQRSVL</sequence>
<protein>
    <submittedName>
        <fullName evidence="1">Uncharacterized protein</fullName>
    </submittedName>
</protein>
<name>A0A4C1W897_EUMVA</name>
<evidence type="ECO:0000313" key="2">
    <source>
        <dbReference type="Proteomes" id="UP000299102"/>
    </source>
</evidence>
<evidence type="ECO:0000313" key="1">
    <source>
        <dbReference type="EMBL" id="GBP46384.1"/>
    </source>
</evidence>
<reference evidence="1 2" key="1">
    <citation type="journal article" date="2019" name="Commun. Biol.">
        <title>The bagworm genome reveals a unique fibroin gene that provides high tensile strength.</title>
        <authorList>
            <person name="Kono N."/>
            <person name="Nakamura H."/>
            <person name="Ohtoshi R."/>
            <person name="Tomita M."/>
            <person name="Numata K."/>
            <person name="Arakawa K."/>
        </authorList>
    </citation>
    <scope>NUCLEOTIDE SEQUENCE [LARGE SCALE GENOMIC DNA]</scope>
</reference>
<organism evidence="1 2">
    <name type="scientific">Eumeta variegata</name>
    <name type="common">Bagworm moth</name>
    <name type="synonym">Eumeta japonica</name>
    <dbReference type="NCBI Taxonomy" id="151549"/>
    <lineage>
        <taxon>Eukaryota</taxon>
        <taxon>Metazoa</taxon>
        <taxon>Ecdysozoa</taxon>
        <taxon>Arthropoda</taxon>
        <taxon>Hexapoda</taxon>
        <taxon>Insecta</taxon>
        <taxon>Pterygota</taxon>
        <taxon>Neoptera</taxon>
        <taxon>Endopterygota</taxon>
        <taxon>Lepidoptera</taxon>
        <taxon>Glossata</taxon>
        <taxon>Ditrysia</taxon>
        <taxon>Tineoidea</taxon>
        <taxon>Psychidae</taxon>
        <taxon>Oiketicinae</taxon>
        <taxon>Eumeta</taxon>
    </lineage>
</organism>